<sequence length="65" mass="6802">MLAVLEGFGDFCHGGFSLGVTVCVGPSSTHAENGRPGGSGPRLRVAKNGVRLTKTKPRRIAAPRR</sequence>
<evidence type="ECO:0000313" key="1">
    <source>
        <dbReference type="EMBL" id="AEQ97016.1"/>
    </source>
</evidence>
<dbReference type="Proteomes" id="UP000008851">
    <property type="component" value="Chromosome"/>
</dbReference>
<name>G7TK84_XANOB</name>
<dbReference type="AlphaFoldDB" id="G7TK84"/>
<gene>
    <name evidence="1" type="ORF">XOC_2916</name>
</gene>
<organism evidence="1 2">
    <name type="scientific">Xanthomonas oryzae pv. oryzicola (strain BLS256)</name>
    <dbReference type="NCBI Taxonomy" id="383407"/>
    <lineage>
        <taxon>Bacteria</taxon>
        <taxon>Pseudomonadati</taxon>
        <taxon>Pseudomonadota</taxon>
        <taxon>Gammaproteobacteria</taxon>
        <taxon>Lysobacterales</taxon>
        <taxon>Lysobacteraceae</taxon>
        <taxon>Xanthomonas</taxon>
    </lineage>
</organism>
<dbReference type="KEGG" id="xor:XOC_2916"/>
<protein>
    <submittedName>
        <fullName evidence="1">Uncharacterized protein</fullName>
    </submittedName>
</protein>
<dbReference type="EMBL" id="CP003057">
    <property type="protein sequence ID" value="AEQ97016.1"/>
    <property type="molecule type" value="Genomic_DNA"/>
</dbReference>
<proteinExistence type="predicted"/>
<evidence type="ECO:0000313" key="2">
    <source>
        <dbReference type="Proteomes" id="UP000008851"/>
    </source>
</evidence>
<accession>G7TK84</accession>
<reference evidence="1 2" key="1">
    <citation type="journal article" date="2011" name="J. Bacteriol.">
        <title>Two new complete genome sequences offer insight into host and tissue specificity of plant pathogenic Xanthomonas spp.</title>
        <authorList>
            <person name="Bogdanove A.J."/>
            <person name="Koebnik R."/>
            <person name="Lu H."/>
            <person name="Furutani A."/>
            <person name="Angiuoli S.V."/>
            <person name="Patil P.B."/>
            <person name="Van Sluys M.A."/>
            <person name="Ryan R.P."/>
            <person name="Meyer D.F."/>
            <person name="Han S.W."/>
            <person name="Aparna G."/>
            <person name="Rajaram M."/>
            <person name="Delcher A.L."/>
            <person name="Phillippy A.M."/>
            <person name="Puiu D."/>
            <person name="Schatz M.C."/>
            <person name="Shumway M."/>
            <person name="Sommer D.D."/>
            <person name="Trapnell C."/>
            <person name="Benahmed F."/>
            <person name="Dimitrov G."/>
            <person name="Madupu R."/>
            <person name="Radune D."/>
            <person name="Sullivan S."/>
            <person name="Jha G."/>
            <person name="Ishihara H."/>
            <person name="Lee S.W."/>
            <person name="Pandey A."/>
            <person name="Sharma V."/>
            <person name="Sriariyanun M."/>
            <person name="Szurek B."/>
            <person name="Vera-Cruz C.M."/>
            <person name="Dorman K.S."/>
            <person name="Ronald P.C."/>
            <person name="Verdier V."/>
            <person name="Dow J.M."/>
            <person name="Sonti R.V."/>
            <person name="Tsuge S."/>
            <person name="Brendel V.P."/>
            <person name="Rabinowicz P.D."/>
            <person name="Leach J.E."/>
            <person name="White F.F."/>
            <person name="Salzberg S.L."/>
        </authorList>
    </citation>
    <scope>NUCLEOTIDE SEQUENCE [LARGE SCALE GENOMIC DNA]</scope>
    <source>
        <strain evidence="1 2">BLS256</strain>
    </source>
</reference>
<dbReference type="HOGENOM" id="CLU_2848797_0_0_6"/>